<proteinExistence type="predicted"/>
<dbReference type="EMBL" id="CP021023">
    <property type="protein sequence ID" value="ARN55899.1"/>
    <property type="molecule type" value="Genomic_DNA"/>
</dbReference>
<dbReference type="STRING" id="1941349.STSP1_00266"/>
<dbReference type="SUPFAM" id="SSF53756">
    <property type="entry name" value="UDP-Glycosyltransferase/glycogen phosphorylase"/>
    <property type="match status" value="1"/>
</dbReference>
<dbReference type="Proteomes" id="UP000193334">
    <property type="component" value="Chromosome"/>
</dbReference>
<keyword evidence="2" id="KW-1185">Reference proteome</keyword>
<sequence length="336" mass="39072">MIDYFKDLAKSFIGRGNLRCYILNYSPPVIVCYEYDFLRSKDQIIKTLPKDRVSYVLFMLGWHRQTKERIDDLVKDIHSFQAENEAVEYVCMANSEDENRKIQNAGLKSFFCHQNAFLDTSKYKIVPDTKKSFDAIYVARITPFKRHELARKIESLKIVGVHSERETQHYNKIRAILPQAEYTESVPSSKIYKVINEARCGLCLSKEEGAMFVSAEYLLCGLGIVNTPNIGGRDELFSDEYVVTVQDDEDAVAEGVQEIIRRDLDPYLIRKKTIEIMNSHRERLKNFIQEKCDQAGAGYDYSAHWQDIFTHKLGIRVTVPIFSRQRKRILNKNTRL</sequence>
<dbReference type="KEGG" id="pbp:STSP1_00266"/>
<dbReference type="Gene3D" id="3.40.50.2000">
    <property type="entry name" value="Glycogen Phosphorylase B"/>
    <property type="match status" value="1"/>
</dbReference>
<dbReference type="RefSeq" id="WP_085754622.1">
    <property type="nucleotide sequence ID" value="NZ_CP021023.1"/>
</dbReference>
<evidence type="ECO:0008006" key="3">
    <source>
        <dbReference type="Google" id="ProtNLM"/>
    </source>
</evidence>
<accession>A0A1W6LJG1</accession>
<evidence type="ECO:0000313" key="2">
    <source>
        <dbReference type="Proteomes" id="UP000193334"/>
    </source>
</evidence>
<dbReference type="OrthoDB" id="7057294at2"/>
<evidence type="ECO:0000313" key="1">
    <source>
        <dbReference type="EMBL" id="ARN55899.1"/>
    </source>
</evidence>
<gene>
    <name evidence="1" type="ORF">STSP1_00266</name>
</gene>
<protein>
    <recommendedName>
        <fullName evidence="3">Glycosyl transferases group 1</fullName>
    </recommendedName>
</protein>
<reference evidence="2" key="1">
    <citation type="submission" date="2017-04" db="EMBL/GenBank/DDBJ databases">
        <title>Comparative genomics and description of representatives of a novel lineage of planctomycetes thriving in anoxic sediments.</title>
        <authorList>
            <person name="Spring S."/>
            <person name="Bunk B."/>
            <person name="Sproer C."/>
        </authorList>
    </citation>
    <scope>NUCLEOTIDE SEQUENCE [LARGE SCALE GENOMIC DNA]</scope>
    <source>
        <strain evidence="2">ST-PulAB-D4</strain>
    </source>
</reference>
<name>A0A1W6LJG1_9BACT</name>
<organism evidence="1 2">
    <name type="scientific">Sedimentisphaera salicampi</name>
    <dbReference type="NCBI Taxonomy" id="1941349"/>
    <lineage>
        <taxon>Bacteria</taxon>
        <taxon>Pseudomonadati</taxon>
        <taxon>Planctomycetota</taxon>
        <taxon>Phycisphaerae</taxon>
        <taxon>Sedimentisphaerales</taxon>
        <taxon>Sedimentisphaeraceae</taxon>
        <taxon>Sedimentisphaera</taxon>
    </lineage>
</organism>
<dbReference type="AlphaFoldDB" id="A0A1W6LJG1"/>